<gene>
    <name evidence="3" type="ORF">g.9203</name>
</gene>
<evidence type="ECO:0000313" key="3">
    <source>
        <dbReference type="EMBL" id="JAT25808.1"/>
    </source>
</evidence>
<feature type="region of interest" description="Disordered" evidence="2">
    <location>
        <begin position="331"/>
        <end position="353"/>
    </location>
</feature>
<dbReference type="PROSITE" id="PS50082">
    <property type="entry name" value="WD_REPEATS_2"/>
    <property type="match status" value="3"/>
</dbReference>
<feature type="compositionally biased region" description="Basic and acidic residues" evidence="2">
    <location>
        <begin position="262"/>
        <end position="274"/>
    </location>
</feature>
<dbReference type="GO" id="GO:0036064">
    <property type="term" value="C:ciliary basal body"/>
    <property type="evidence" value="ECO:0007669"/>
    <property type="project" value="TreeGrafter"/>
</dbReference>
<dbReference type="Pfam" id="PF00400">
    <property type="entry name" value="WD40"/>
    <property type="match status" value="3"/>
</dbReference>
<feature type="region of interest" description="Disordered" evidence="2">
    <location>
        <begin position="608"/>
        <end position="629"/>
    </location>
</feature>
<dbReference type="InterPro" id="IPR052803">
    <property type="entry name" value="Cilium-Associated_Jouberin"/>
</dbReference>
<feature type="region of interest" description="Disordered" evidence="2">
    <location>
        <begin position="374"/>
        <end position="393"/>
    </location>
</feature>
<dbReference type="PROSITE" id="PS50294">
    <property type="entry name" value="WD_REPEATS_REGION"/>
    <property type="match status" value="1"/>
</dbReference>
<dbReference type="InterPro" id="IPR001680">
    <property type="entry name" value="WD40_rpt"/>
</dbReference>
<dbReference type="InterPro" id="IPR015943">
    <property type="entry name" value="WD40/YVTN_repeat-like_dom_sf"/>
</dbReference>
<feature type="repeat" description="WD" evidence="1">
    <location>
        <begin position="738"/>
        <end position="771"/>
    </location>
</feature>
<accession>A0A1B6LQ43</accession>
<reference evidence="3" key="1">
    <citation type="submission" date="2015-11" db="EMBL/GenBank/DDBJ databases">
        <title>De novo transcriptome assembly of four potential Pierce s Disease insect vectors from Arizona vineyards.</title>
        <authorList>
            <person name="Tassone E.E."/>
        </authorList>
    </citation>
    <scope>NUCLEOTIDE SEQUENCE</scope>
</reference>
<dbReference type="AlphaFoldDB" id="A0A1B6LQ43"/>
<protein>
    <submittedName>
        <fullName evidence="3">Uncharacterized protein</fullName>
    </submittedName>
</protein>
<dbReference type="Gene3D" id="2.130.10.10">
    <property type="entry name" value="YVTN repeat-like/Quinoprotein amine dehydrogenase"/>
    <property type="match status" value="1"/>
</dbReference>
<feature type="region of interest" description="Disordered" evidence="2">
    <location>
        <begin position="148"/>
        <end position="173"/>
    </location>
</feature>
<evidence type="ECO:0000256" key="1">
    <source>
        <dbReference type="PROSITE-ProRule" id="PRU00221"/>
    </source>
</evidence>
<dbReference type="InterPro" id="IPR036322">
    <property type="entry name" value="WD40_repeat_dom_sf"/>
</dbReference>
<feature type="region of interest" description="Disordered" evidence="2">
    <location>
        <begin position="39"/>
        <end position="61"/>
    </location>
</feature>
<dbReference type="SUPFAM" id="SSF50978">
    <property type="entry name" value="WD40 repeat-like"/>
    <property type="match status" value="1"/>
</dbReference>
<evidence type="ECO:0000256" key="2">
    <source>
        <dbReference type="SAM" id="MobiDB-lite"/>
    </source>
</evidence>
<organism evidence="3">
    <name type="scientific">Graphocephala atropunctata</name>
    <dbReference type="NCBI Taxonomy" id="36148"/>
    <lineage>
        <taxon>Eukaryota</taxon>
        <taxon>Metazoa</taxon>
        <taxon>Ecdysozoa</taxon>
        <taxon>Arthropoda</taxon>
        <taxon>Hexapoda</taxon>
        <taxon>Insecta</taxon>
        <taxon>Pterygota</taxon>
        <taxon>Neoptera</taxon>
        <taxon>Paraneoptera</taxon>
        <taxon>Hemiptera</taxon>
        <taxon>Auchenorrhyncha</taxon>
        <taxon>Membracoidea</taxon>
        <taxon>Cicadellidae</taxon>
        <taxon>Cicadellinae</taxon>
        <taxon>Cicadellini</taxon>
        <taxon>Graphocephala</taxon>
    </lineage>
</organism>
<feature type="non-terminal residue" evidence="3">
    <location>
        <position position="1048"/>
    </location>
</feature>
<dbReference type="GO" id="GO:0044458">
    <property type="term" value="P:motile cilium assembly"/>
    <property type="evidence" value="ECO:0007669"/>
    <property type="project" value="TreeGrafter"/>
</dbReference>
<feature type="region of interest" description="Disordered" evidence="2">
    <location>
        <begin position="79"/>
        <end position="100"/>
    </location>
</feature>
<feature type="repeat" description="WD" evidence="1">
    <location>
        <begin position="695"/>
        <end position="727"/>
    </location>
</feature>
<sequence length="1048" mass="115725">MVRNSEDETPLTQSPSITQATKARFNELLNAALSNEILSDPPIVKTSSENNGRFDRVPKVAPRRKIQIKTSEAKQYFEKIGQTRSIHSSRDSSDNRRAKRQVIAEVHSSQTQLLQSSSEDDILSQKKEKIKRKKSRWKQISESAQLIAEEGQENTGFRLGEDSSKSPSRLSNRSYTLETPTFLVEDIKSLTRRALFQDSPADSNDNNVSPSRLSNRSYIVDTPSFPIEQADEEGPVLPKIKTPVPLPRRKSLKSSSGAEGDGLERTPKKEECTVDKIVGGNGKGDALALVHRSPSQRMEDSEQDLSRNSAAIRLQDSASLGTEEDVDIPLSVRKQKKKKKRRKRSKSRDEVELQELSTKIVVERNDDIEERLYHATSGSNIQESDLSEKQRSTTDEEIVAVTVHGVDCPLVDPLVRHPVVRLHVVDTTVGEYHRKSDPARAVSYYGENTGYVLPVMTHAYDFRQHRSVVPRWEERLVLNEPFPALLAPPTLLLLEVCDTVPATVACSTARHRKLGAAAGWHVVAWAFLQPRGGPVQRARLQLYKPARPPKLVRPLTPVVYEWWGTAVRHKYPGCLYVTVAPTCPPSPPTPRLRSQLALQPEQGSVASVRSASAAGSVDSNPSGGSQIHHEERKAQEVVWSRMAVQSCKLPNAQSHSLAVDGSMCVRFSHDGLWLACARHDIQVYTVPQFRHSATLSGHQGLVYSLQWSSDDKILVSASADCTVCVWKPDRSNSALLQMLGHPSFVYCAESVPTLGSCSLVSGCHDGTVRLWRGETHSDYQLAQELTGHSGYVTAVCVTVDGSRVVSADSNGSLRIHDINEDGSLTGSRELRVREVRGTIVNSVVAHPGGHRLLVHLRDSTVRSVDIATGAVIQTFKGCTNDRMQTGMCVSACGGLVFACGEDGALFAWDGLTGELRAVYCELLPPGCATVHYHPHEHMLALASLSQPPVHILTFDKNASGEDIGLKIVKSGVTAAEVVEKLKTFQSSNKWQRAATKVISNSLQTSLLPHDKDIFTREKTKVGIKEEESWRSQRTHWPSLPQVGHFVEK</sequence>
<keyword evidence="1" id="KW-0853">WD repeat</keyword>
<dbReference type="PANTHER" id="PTHR44499:SF1">
    <property type="entry name" value="JOUBERIN"/>
    <property type="match status" value="1"/>
</dbReference>
<feature type="repeat" description="WD" evidence="1">
    <location>
        <begin position="785"/>
        <end position="826"/>
    </location>
</feature>
<dbReference type="PANTHER" id="PTHR44499">
    <property type="entry name" value="JOUBERIN"/>
    <property type="match status" value="1"/>
</dbReference>
<proteinExistence type="predicted"/>
<feature type="compositionally biased region" description="Low complexity" evidence="2">
    <location>
        <begin position="608"/>
        <end position="619"/>
    </location>
</feature>
<feature type="compositionally biased region" description="Basic residues" evidence="2">
    <location>
        <begin position="333"/>
        <end position="346"/>
    </location>
</feature>
<dbReference type="EMBL" id="GEBQ01014169">
    <property type="protein sequence ID" value="JAT25808.1"/>
    <property type="molecule type" value="Transcribed_RNA"/>
</dbReference>
<feature type="region of interest" description="Disordered" evidence="2">
    <location>
        <begin position="227"/>
        <end position="278"/>
    </location>
</feature>
<dbReference type="SMART" id="SM00320">
    <property type="entry name" value="WD40"/>
    <property type="match status" value="5"/>
</dbReference>
<name>A0A1B6LQ43_9HEMI</name>